<keyword evidence="2" id="KW-0732">Signal</keyword>
<feature type="transmembrane region" description="Helical" evidence="1">
    <location>
        <begin position="404"/>
        <end position="420"/>
    </location>
</feature>
<organism evidence="3 4">
    <name type="scientific">Psilocybe cf. subviscida</name>
    <dbReference type="NCBI Taxonomy" id="2480587"/>
    <lineage>
        <taxon>Eukaryota</taxon>
        <taxon>Fungi</taxon>
        <taxon>Dikarya</taxon>
        <taxon>Basidiomycota</taxon>
        <taxon>Agaricomycotina</taxon>
        <taxon>Agaricomycetes</taxon>
        <taxon>Agaricomycetidae</taxon>
        <taxon>Agaricales</taxon>
        <taxon>Agaricineae</taxon>
        <taxon>Strophariaceae</taxon>
        <taxon>Psilocybe</taxon>
    </lineage>
</organism>
<sequence length="817" mass="91115">MLLVVAFSLLYYTNSPSRAHPTLSSTIYAASWQHSNASSRSFLNIRDATDPSQCACTCPADERSVSDILWSCLAVIFACTWVAVHPDIPKPSETTWGGIRHRFWLMFCALIAPELMVLWAMRQWWGARYLSDALEDYGFTRTHGFFAQMGGFMLWEADSESESPRGRRRIGVLYPNQVWNLVDGRPFTFGNHEINPKDVLFTLPTEEDIQDRSKGDGLAKALVLGQTTWFIAQCISRWAQNLQITELELVTLAFSALNGVVYFLWWDKPLDVNYNVPVVWRRPSAVVACPEGRFGYAKIYGEASSDARFMHFQFNVPQTALHFSSASPKHLITDAALPSDLLATSVLPNTPAYAMHISPLYAYIDIHTEFWALILSSIVAVLFGAIHCAAWNWSFETLAEKTTWRAGGAIITAAPLVVILRTATRAWAERCVTTDNLRRSNARTHMDLDAVHGLRPASVNGGGETEMVDTAQSHQPIDLDVEAMVSKAEAELAEARRLARGRSVTQILLWVIVLLVPLYAVARLALLIEALVALRALTAEMRQQISGKLSIEGLAYTSRPYKTHNLKSLHLPDGIDLIQHENNIGRIILAGQNIARQCSRLESIAAPVVTTRAILAGGAKIKFLRWMSTFYPPQGIPIASDAQRRTKDALGAVQYLQCPNGDSEIYPLMEIAPCLKTLVVLTVGYTRLATVAEVAHDMPSLRAIQFFHEGLLRSEENAAVEWNADQTCLHGILKTHGRLRYVDVEKSAMYPSSEGDGGKYVIECRRFTPSSTSVLGALVIKLGHAIGSEDIRRERWWRHRESLLSDLLLEDTHMNDI</sequence>
<reference evidence="3 4" key="1">
    <citation type="journal article" date="2020" name="ISME J.">
        <title>Uncovering the hidden diversity of litter-decomposition mechanisms in mushroom-forming fungi.</title>
        <authorList>
            <person name="Floudas D."/>
            <person name="Bentzer J."/>
            <person name="Ahren D."/>
            <person name="Johansson T."/>
            <person name="Persson P."/>
            <person name="Tunlid A."/>
        </authorList>
    </citation>
    <scope>NUCLEOTIDE SEQUENCE [LARGE SCALE GENOMIC DNA]</scope>
    <source>
        <strain evidence="3 4">CBS 101986</strain>
    </source>
</reference>
<name>A0A8H5ASL4_9AGAR</name>
<keyword evidence="1" id="KW-0812">Transmembrane</keyword>
<keyword evidence="1" id="KW-1133">Transmembrane helix</keyword>
<dbReference type="EMBL" id="JAACJJ010000058">
    <property type="protein sequence ID" value="KAF5310295.1"/>
    <property type="molecule type" value="Genomic_DNA"/>
</dbReference>
<accession>A0A8H5ASL4</accession>
<proteinExistence type="predicted"/>
<evidence type="ECO:0000256" key="1">
    <source>
        <dbReference type="SAM" id="Phobius"/>
    </source>
</evidence>
<feature type="transmembrane region" description="Helical" evidence="1">
    <location>
        <begin position="507"/>
        <end position="534"/>
    </location>
</feature>
<feature type="signal peptide" evidence="2">
    <location>
        <begin position="1"/>
        <end position="19"/>
    </location>
</feature>
<evidence type="ECO:0000313" key="3">
    <source>
        <dbReference type="EMBL" id="KAF5310295.1"/>
    </source>
</evidence>
<feature type="chain" id="PRO_5034473204" evidence="2">
    <location>
        <begin position="20"/>
        <end position="817"/>
    </location>
</feature>
<dbReference type="AlphaFoldDB" id="A0A8H5ASL4"/>
<feature type="transmembrane region" description="Helical" evidence="1">
    <location>
        <begin position="247"/>
        <end position="265"/>
    </location>
</feature>
<dbReference type="Proteomes" id="UP000567179">
    <property type="component" value="Unassembled WGS sequence"/>
</dbReference>
<comment type="caution">
    <text evidence="3">The sequence shown here is derived from an EMBL/GenBank/DDBJ whole genome shotgun (WGS) entry which is preliminary data.</text>
</comment>
<evidence type="ECO:0000313" key="4">
    <source>
        <dbReference type="Proteomes" id="UP000567179"/>
    </source>
</evidence>
<keyword evidence="1" id="KW-0472">Membrane</keyword>
<dbReference type="OrthoDB" id="9451547at2759"/>
<keyword evidence="4" id="KW-1185">Reference proteome</keyword>
<feature type="transmembrane region" description="Helical" evidence="1">
    <location>
        <begin position="370"/>
        <end position="392"/>
    </location>
</feature>
<dbReference type="PANTHER" id="PTHR35043">
    <property type="entry name" value="TRANSCRIPTION FACTOR DOMAIN-CONTAINING PROTEIN"/>
    <property type="match status" value="1"/>
</dbReference>
<dbReference type="PANTHER" id="PTHR35043:SF7">
    <property type="entry name" value="TRANSCRIPTION FACTOR DOMAIN-CONTAINING PROTEIN"/>
    <property type="match status" value="1"/>
</dbReference>
<evidence type="ECO:0000256" key="2">
    <source>
        <dbReference type="SAM" id="SignalP"/>
    </source>
</evidence>
<protein>
    <submittedName>
        <fullName evidence="3">Uncharacterized protein</fullName>
    </submittedName>
</protein>
<gene>
    <name evidence="3" type="ORF">D9619_010138</name>
</gene>